<dbReference type="Proteomes" id="UP000260680">
    <property type="component" value="Unassembled WGS sequence"/>
</dbReference>
<dbReference type="InterPro" id="IPR012867">
    <property type="entry name" value="DUF1648"/>
</dbReference>
<feature type="transmembrane region" description="Helical" evidence="1">
    <location>
        <begin position="72"/>
        <end position="92"/>
    </location>
</feature>
<dbReference type="PIRSF" id="PIRSF038959">
    <property type="entry name" value="SdpI"/>
    <property type="match status" value="1"/>
</dbReference>
<feature type="transmembrane region" description="Helical" evidence="1">
    <location>
        <begin position="188"/>
        <end position="206"/>
    </location>
</feature>
<feature type="transmembrane region" description="Helical" evidence="1">
    <location>
        <begin position="140"/>
        <end position="159"/>
    </location>
</feature>
<dbReference type="Pfam" id="PF07853">
    <property type="entry name" value="DUF1648"/>
    <property type="match status" value="1"/>
</dbReference>
<dbReference type="PANTHER" id="PTHR37810">
    <property type="entry name" value="IMMUNITY PROTEIN SDPI"/>
    <property type="match status" value="1"/>
</dbReference>
<comment type="caution">
    <text evidence="3">The sequence shown here is derived from an EMBL/GenBank/DDBJ whole genome shotgun (WGS) entry which is preliminary data.</text>
</comment>
<organism evidence="3 4">
    <name type="scientific">Lacrimispora amygdalina</name>
    <dbReference type="NCBI Taxonomy" id="253257"/>
    <lineage>
        <taxon>Bacteria</taxon>
        <taxon>Bacillati</taxon>
        <taxon>Bacillota</taxon>
        <taxon>Clostridia</taxon>
        <taxon>Lachnospirales</taxon>
        <taxon>Lachnospiraceae</taxon>
        <taxon>Lacrimispora</taxon>
    </lineage>
</organism>
<gene>
    <name evidence="3" type="ORF">DS742_07635</name>
</gene>
<feature type="transmembrane region" description="Helical" evidence="1">
    <location>
        <begin position="34"/>
        <end position="52"/>
    </location>
</feature>
<keyword evidence="1" id="KW-0472">Membrane</keyword>
<feature type="transmembrane region" description="Helical" evidence="1">
    <location>
        <begin position="113"/>
        <end position="134"/>
    </location>
</feature>
<feature type="domain" description="DUF1648" evidence="2">
    <location>
        <begin position="40"/>
        <end position="86"/>
    </location>
</feature>
<proteinExistence type="predicted"/>
<evidence type="ECO:0000259" key="2">
    <source>
        <dbReference type="Pfam" id="PF07853"/>
    </source>
</evidence>
<evidence type="ECO:0000313" key="4">
    <source>
        <dbReference type="Proteomes" id="UP000260680"/>
    </source>
</evidence>
<name>A0A3E2NEV8_9FIRM</name>
<dbReference type="AlphaFoldDB" id="A0A3E2NEV8"/>
<reference evidence="3 4" key="1">
    <citation type="submission" date="2018-07" db="EMBL/GenBank/DDBJ databases">
        <title>New species, Clostridium PI-S10-A1B.</title>
        <authorList>
            <person name="Krishna G."/>
            <person name="Summeta K."/>
            <person name="Shikha S."/>
            <person name="Prabhu P.B."/>
            <person name="Suresh K."/>
        </authorList>
    </citation>
    <scope>NUCLEOTIDE SEQUENCE [LARGE SCALE GENOMIC DNA]</scope>
    <source>
        <strain evidence="3 4">PI-S10-A1B</strain>
    </source>
</reference>
<sequence length="247" mass="27894">MFIMNLIHLFLRSLCFGCLNLRERKEMMKNKRTIILTSVMCMLPEILSVILYKRLPEQIAVHWNSAGEVDGYFPKALAAFGMPVLFLLLNLYSNIRLLYDPRREGHSKVLRAISIWTVPLTSLILVPATLFIALGAQIPISALSSSVVGILLIVTGNYLPKSRRNYVMGVRLPWTFHDPDNWNKTNRMAGHIMVAGGVIILLSGYLQQIAVLYGVSIIVVITALIIVIPFFYSFALYKKEKDKNPLT</sequence>
<evidence type="ECO:0000313" key="3">
    <source>
        <dbReference type="EMBL" id="RFZ79557.1"/>
    </source>
</evidence>
<keyword evidence="1" id="KW-0812">Transmembrane</keyword>
<evidence type="ECO:0000256" key="1">
    <source>
        <dbReference type="SAM" id="Phobius"/>
    </source>
</evidence>
<feature type="transmembrane region" description="Helical" evidence="1">
    <location>
        <begin position="212"/>
        <end position="237"/>
    </location>
</feature>
<dbReference type="GO" id="GO:0009636">
    <property type="term" value="P:response to toxic substance"/>
    <property type="evidence" value="ECO:0007669"/>
    <property type="project" value="TreeGrafter"/>
</dbReference>
<dbReference type="InterPro" id="IPR026272">
    <property type="entry name" value="SdpI"/>
</dbReference>
<dbReference type="PANTHER" id="PTHR37810:SF5">
    <property type="entry name" value="IMMUNITY PROTEIN SDPI"/>
    <property type="match status" value="1"/>
</dbReference>
<accession>A0A3E2NEV8</accession>
<dbReference type="EMBL" id="QOHO01000022">
    <property type="protein sequence ID" value="RFZ79557.1"/>
    <property type="molecule type" value="Genomic_DNA"/>
</dbReference>
<dbReference type="InterPro" id="IPR025962">
    <property type="entry name" value="SdpI/YhfL"/>
</dbReference>
<dbReference type="Pfam" id="PF13630">
    <property type="entry name" value="SdpI"/>
    <property type="match status" value="1"/>
</dbReference>
<keyword evidence="1" id="KW-1133">Transmembrane helix</keyword>
<protein>
    <submittedName>
        <fullName evidence="3">DUF1648 domain-containing protein</fullName>
    </submittedName>
</protein>